<name>A0A6G1GGQ0_9PEZI</name>
<feature type="compositionally biased region" description="Acidic residues" evidence="1">
    <location>
        <begin position="43"/>
        <end position="52"/>
    </location>
</feature>
<dbReference type="AlphaFoldDB" id="A0A6G1GGQ0"/>
<feature type="region of interest" description="Disordered" evidence="1">
    <location>
        <begin position="113"/>
        <end position="146"/>
    </location>
</feature>
<evidence type="ECO:0000313" key="4">
    <source>
        <dbReference type="RefSeq" id="XP_033538712.1"/>
    </source>
</evidence>
<keyword evidence="3" id="KW-1185">Reference proteome</keyword>
<reference evidence="2 4" key="1">
    <citation type="submission" date="2020-01" db="EMBL/GenBank/DDBJ databases">
        <authorList>
            <consortium name="DOE Joint Genome Institute"/>
            <person name="Haridas S."/>
            <person name="Albert R."/>
            <person name="Binder M."/>
            <person name="Bloem J."/>
            <person name="Labutti K."/>
            <person name="Salamov A."/>
            <person name="Andreopoulos B."/>
            <person name="Baker S.E."/>
            <person name="Barry K."/>
            <person name="Bills G."/>
            <person name="Bluhm B.H."/>
            <person name="Cannon C."/>
            <person name="Castanera R."/>
            <person name="Culley D.E."/>
            <person name="Daum C."/>
            <person name="Ezra D."/>
            <person name="Gonzalez J.B."/>
            <person name="Henrissat B."/>
            <person name="Kuo A."/>
            <person name="Liang C."/>
            <person name="Lipzen A."/>
            <person name="Lutzoni F."/>
            <person name="Magnuson J."/>
            <person name="Mondo S."/>
            <person name="Nolan M."/>
            <person name="Ohm R."/>
            <person name="Pangilinan J."/>
            <person name="Park H.-J."/>
            <person name="Ramirez L."/>
            <person name="Alfaro M."/>
            <person name="Sun H."/>
            <person name="Tritt A."/>
            <person name="Yoshinaga Y."/>
            <person name="Zwiers L.-H."/>
            <person name="Turgeon B.G."/>
            <person name="Goodwin S.B."/>
            <person name="Spatafora J.W."/>
            <person name="Crous P.W."/>
            <person name="Grigoriev I.V."/>
        </authorList>
    </citation>
    <scope>NUCLEOTIDE SEQUENCE</scope>
    <source>
        <strain evidence="2 4">CBS 781.70</strain>
    </source>
</reference>
<accession>A0A6G1GGQ0</accession>
<organism evidence="2">
    <name type="scientific">Eremomyces bilateralis CBS 781.70</name>
    <dbReference type="NCBI Taxonomy" id="1392243"/>
    <lineage>
        <taxon>Eukaryota</taxon>
        <taxon>Fungi</taxon>
        <taxon>Dikarya</taxon>
        <taxon>Ascomycota</taxon>
        <taxon>Pezizomycotina</taxon>
        <taxon>Dothideomycetes</taxon>
        <taxon>Dothideomycetes incertae sedis</taxon>
        <taxon>Eremomycetales</taxon>
        <taxon>Eremomycetaceae</taxon>
        <taxon>Eremomyces</taxon>
    </lineage>
</organism>
<gene>
    <name evidence="2 4" type="ORF">P152DRAFT_453687</name>
</gene>
<sequence length="272" mass="29645">MASRQNTADAVASSPKARSAKMQEGRPAEENEETHDEPHAEPEEPEEPEVEDATAPHDYIEPSDDQLLPPPNFNPFFSLIEDESSGEYHHPSVHYIFADDDHDVLVAAAMRSLGTEPPPYPPSDTEADSKGKARVRSRVPALPRPRPGVKERYVLVDVGPDGQTIDEVQSLSPDWAVTATSITNAPTFEEEESSLGQGTALMLRIQGTGLGESTVEAGTRDPTETIWDEAKSRCNGDMMASMSDIVERMKKSMSVLDKVTSSTQSQSQPDGE</sequence>
<dbReference type="RefSeq" id="XP_033538712.1">
    <property type="nucleotide sequence ID" value="XM_033678433.1"/>
</dbReference>
<evidence type="ECO:0000256" key="1">
    <source>
        <dbReference type="SAM" id="MobiDB-lite"/>
    </source>
</evidence>
<dbReference type="Proteomes" id="UP000504638">
    <property type="component" value="Unplaced"/>
</dbReference>
<proteinExistence type="predicted"/>
<evidence type="ECO:0000313" key="2">
    <source>
        <dbReference type="EMBL" id="KAF1817081.1"/>
    </source>
</evidence>
<dbReference type="EMBL" id="ML975149">
    <property type="protein sequence ID" value="KAF1817081.1"/>
    <property type="molecule type" value="Genomic_DNA"/>
</dbReference>
<reference evidence="4" key="2">
    <citation type="submission" date="2020-04" db="EMBL/GenBank/DDBJ databases">
        <authorList>
            <consortium name="NCBI Genome Project"/>
        </authorList>
    </citation>
    <scope>NUCLEOTIDE SEQUENCE</scope>
    <source>
        <strain evidence="4">CBS 781.70</strain>
    </source>
</reference>
<evidence type="ECO:0000313" key="3">
    <source>
        <dbReference type="Proteomes" id="UP000504638"/>
    </source>
</evidence>
<dbReference type="OrthoDB" id="1681166at2759"/>
<feature type="region of interest" description="Disordered" evidence="1">
    <location>
        <begin position="1"/>
        <end position="78"/>
    </location>
</feature>
<reference evidence="4" key="3">
    <citation type="submission" date="2025-04" db="UniProtKB">
        <authorList>
            <consortium name="RefSeq"/>
        </authorList>
    </citation>
    <scope>IDENTIFICATION</scope>
    <source>
        <strain evidence="4">CBS 781.70</strain>
    </source>
</reference>
<dbReference type="GeneID" id="54419003"/>
<protein>
    <submittedName>
        <fullName evidence="2 4">Uncharacterized protein</fullName>
    </submittedName>
</protein>